<dbReference type="GO" id="GO:0005886">
    <property type="term" value="C:plasma membrane"/>
    <property type="evidence" value="ECO:0007669"/>
    <property type="project" value="UniProtKB-SubCell"/>
</dbReference>
<dbReference type="AlphaFoldDB" id="A0A1N6GJV0"/>
<dbReference type="SUPFAM" id="SSF103088">
    <property type="entry name" value="OmpA-like"/>
    <property type="match status" value="1"/>
</dbReference>
<dbReference type="Pfam" id="PF13677">
    <property type="entry name" value="MotB_plug"/>
    <property type="match status" value="1"/>
</dbReference>
<dbReference type="EMBL" id="FSRE01000003">
    <property type="protein sequence ID" value="SIO07784.1"/>
    <property type="molecule type" value="Genomic_DNA"/>
</dbReference>
<sequence length="243" mass="27068">MAGRGHDEGGAHGGSWKIALADMMTVLMAFFLVMWLAAIVEPAQREQLADALQNLNGAQKTIHPDERKGQQTIATEVVTPIQDLKPPLTQEEILQALNDPKNVEIEDTEDYTRITLKSDHFFEPGRATISDKVREELERLAEKLAGRPYPITITGYTDIVPIRNIQFPSNWELSAARAGTVARVLIDMGVDKRLITIQGRADNDAVAPNDTKYGRAMNRRVVITIDKKHHLNPKTGKIEPFSP</sequence>
<dbReference type="OrthoDB" id="9815217at2"/>
<dbReference type="Proteomes" id="UP000198461">
    <property type="component" value="Unassembled WGS sequence"/>
</dbReference>
<dbReference type="PANTHER" id="PTHR30329:SF21">
    <property type="entry name" value="LIPOPROTEIN YIAD-RELATED"/>
    <property type="match status" value="1"/>
</dbReference>
<evidence type="ECO:0000256" key="7">
    <source>
        <dbReference type="PROSITE-ProRule" id="PRU00473"/>
    </source>
</evidence>
<proteinExistence type="inferred from homology"/>
<keyword evidence="6 7" id="KW-0472">Membrane</keyword>
<dbReference type="InterPro" id="IPR025713">
    <property type="entry name" value="MotB-like_N_dom"/>
</dbReference>
<reference evidence="10 11" key="1">
    <citation type="submission" date="2016-11" db="EMBL/GenBank/DDBJ databases">
        <authorList>
            <person name="Jaros S."/>
            <person name="Januszkiewicz K."/>
            <person name="Wedrychowicz H."/>
        </authorList>
    </citation>
    <scope>NUCLEOTIDE SEQUENCE [LARGE SCALE GENOMIC DNA]</scope>
    <source>
        <strain evidence="10 11">DSM 17737</strain>
    </source>
</reference>
<keyword evidence="5 8" id="KW-1133">Transmembrane helix</keyword>
<feature type="transmembrane region" description="Helical" evidence="8">
    <location>
        <begin position="18"/>
        <end position="40"/>
    </location>
</feature>
<dbReference type="InterPro" id="IPR050330">
    <property type="entry name" value="Bact_OuterMem_StrucFunc"/>
</dbReference>
<dbReference type="PROSITE" id="PS51123">
    <property type="entry name" value="OMPA_2"/>
    <property type="match status" value="1"/>
</dbReference>
<evidence type="ECO:0000313" key="10">
    <source>
        <dbReference type="EMBL" id="SIO07784.1"/>
    </source>
</evidence>
<organism evidence="10 11">
    <name type="scientific">Sulfurivirga caldicuralii</name>
    <dbReference type="NCBI Taxonomy" id="364032"/>
    <lineage>
        <taxon>Bacteria</taxon>
        <taxon>Pseudomonadati</taxon>
        <taxon>Pseudomonadota</taxon>
        <taxon>Gammaproteobacteria</taxon>
        <taxon>Thiotrichales</taxon>
        <taxon>Piscirickettsiaceae</taxon>
        <taxon>Sulfurivirga</taxon>
    </lineage>
</organism>
<protein>
    <submittedName>
        <fullName evidence="10">Chemotaxis protein MotB</fullName>
    </submittedName>
</protein>
<evidence type="ECO:0000259" key="9">
    <source>
        <dbReference type="PROSITE" id="PS51123"/>
    </source>
</evidence>
<keyword evidence="4 8" id="KW-0812">Transmembrane</keyword>
<keyword evidence="11" id="KW-1185">Reference proteome</keyword>
<accession>A0A1N6GJV0</accession>
<gene>
    <name evidence="10" type="ORF">SAMN05443662_1377</name>
</gene>
<evidence type="ECO:0000256" key="8">
    <source>
        <dbReference type="SAM" id="Phobius"/>
    </source>
</evidence>
<evidence type="ECO:0000256" key="6">
    <source>
        <dbReference type="ARBA" id="ARBA00023136"/>
    </source>
</evidence>
<comment type="subcellular location">
    <subcellularLocation>
        <location evidence="1">Cell membrane</location>
        <topology evidence="1">Single-pass membrane protein</topology>
    </subcellularLocation>
</comment>
<dbReference type="CDD" id="cd07185">
    <property type="entry name" value="OmpA_C-like"/>
    <property type="match status" value="1"/>
</dbReference>
<dbReference type="PANTHER" id="PTHR30329">
    <property type="entry name" value="STATOR ELEMENT OF FLAGELLAR MOTOR COMPLEX"/>
    <property type="match status" value="1"/>
</dbReference>
<dbReference type="InterPro" id="IPR036737">
    <property type="entry name" value="OmpA-like_sf"/>
</dbReference>
<feature type="domain" description="OmpA-like" evidence="9">
    <location>
        <begin position="109"/>
        <end position="229"/>
    </location>
</feature>
<comment type="similarity">
    <text evidence="2">Belongs to the MotB family.</text>
</comment>
<dbReference type="RefSeq" id="WP_074201640.1">
    <property type="nucleotide sequence ID" value="NZ_FSRE01000003.1"/>
</dbReference>
<dbReference type="Pfam" id="PF00691">
    <property type="entry name" value="OmpA"/>
    <property type="match status" value="1"/>
</dbReference>
<evidence type="ECO:0000256" key="1">
    <source>
        <dbReference type="ARBA" id="ARBA00004162"/>
    </source>
</evidence>
<evidence type="ECO:0000256" key="2">
    <source>
        <dbReference type="ARBA" id="ARBA00008914"/>
    </source>
</evidence>
<dbReference type="STRING" id="364032.SAMN05443662_1377"/>
<dbReference type="Gene3D" id="3.30.1330.60">
    <property type="entry name" value="OmpA-like domain"/>
    <property type="match status" value="1"/>
</dbReference>
<keyword evidence="3" id="KW-1003">Cell membrane</keyword>
<name>A0A1N6GJV0_9GAMM</name>
<evidence type="ECO:0000256" key="3">
    <source>
        <dbReference type="ARBA" id="ARBA00022475"/>
    </source>
</evidence>
<evidence type="ECO:0000256" key="5">
    <source>
        <dbReference type="ARBA" id="ARBA00022989"/>
    </source>
</evidence>
<dbReference type="InterPro" id="IPR006665">
    <property type="entry name" value="OmpA-like"/>
</dbReference>
<evidence type="ECO:0000313" key="11">
    <source>
        <dbReference type="Proteomes" id="UP000198461"/>
    </source>
</evidence>
<evidence type="ECO:0000256" key="4">
    <source>
        <dbReference type="ARBA" id="ARBA00022692"/>
    </source>
</evidence>